<sequence length="75" mass="8373">MQRGEIRSVRSQVLEGAKKGGIEVNFCVVDFDGKGRCGEEKVKGRVKMEEDEGPREACGIRIMITSALSNESWRK</sequence>
<evidence type="ECO:0000313" key="1">
    <source>
        <dbReference type="EMBL" id="KAK7329103.1"/>
    </source>
</evidence>
<keyword evidence="2" id="KW-1185">Reference proteome</keyword>
<proteinExistence type="predicted"/>
<protein>
    <submittedName>
        <fullName evidence="1">Uncharacterized protein</fullName>
    </submittedName>
</protein>
<dbReference type="Proteomes" id="UP001367508">
    <property type="component" value="Unassembled WGS sequence"/>
</dbReference>
<reference evidence="1 2" key="1">
    <citation type="submission" date="2024-01" db="EMBL/GenBank/DDBJ databases">
        <title>The genomes of 5 underutilized Papilionoideae crops provide insights into root nodulation and disease resistanc.</title>
        <authorList>
            <person name="Jiang F."/>
        </authorList>
    </citation>
    <scope>NUCLEOTIDE SEQUENCE [LARGE SCALE GENOMIC DNA]</scope>
    <source>
        <strain evidence="1">LVBAO_FW01</strain>
        <tissue evidence="1">Leaves</tissue>
    </source>
</reference>
<dbReference type="EMBL" id="JAYMYQ010000005">
    <property type="protein sequence ID" value="KAK7329103.1"/>
    <property type="molecule type" value="Genomic_DNA"/>
</dbReference>
<gene>
    <name evidence="1" type="ORF">VNO77_23249</name>
</gene>
<dbReference type="AlphaFoldDB" id="A0AAN9QF72"/>
<name>A0AAN9QF72_CANGL</name>
<accession>A0AAN9QF72</accession>
<comment type="caution">
    <text evidence="1">The sequence shown here is derived from an EMBL/GenBank/DDBJ whole genome shotgun (WGS) entry which is preliminary data.</text>
</comment>
<evidence type="ECO:0000313" key="2">
    <source>
        <dbReference type="Proteomes" id="UP001367508"/>
    </source>
</evidence>
<organism evidence="1 2">
    <name type="scientific">Canavalia gladiata</name>
    <name type="common">Sword bean</name>
    <name type="synonym">Dolichos gladiatus</name>
    <dbReference type="NCBI Taxonomy" id="3824"/>
    <lineage>
        <taxon>Eukaryota</taxon>
        <taxon>Viridiplantae</taxon>
        <taxon>Streptophyta</taxon>
        <taxon>Embryophyta</taxon>
        <taxon>Tracheophyta</taxon>
        <taxon>Spermatophyta</taxon>
        <taxon>Magnoliopsida</taxon>
        <taxon>eudicotyledons</taxon>
        <taxon>Gunneridae</taxon>
        <taxon>Pentapetalae</taxon>
        <taxon>rosids</taxon>
        <taxon>fabids</taxon>
        <taxon>Fabales</taxon>
        <taxon>Fabaceae</taxon>
        <taxon>Papilionoideae</taxon>
        <taxon>50 kb inversion clade</taxon>
        <taxon>NPAAA clade</taxon>
        <taxon>indigoferoid/millettioid clade</taxon>
        <taxon>Phaseoleae</taxon>
        <taxon>Canavalia</taxon>
    </lineage>
</organism>